<name>A0A8J7U5K3_9BACT</name>
<accession>A0A8J7U5K3</accession>
<dbReference type="Proteomes" id="UP000664417">
    <property type="component" value="Unassembled WGS sequence"/>
</dbReference>
<dbReference type="InterPro" id="IPR000551">
    <property type="entry name" value="MerR-type_HTH_dom"/>
</dbReference>
<dbReference type="GO" id="GO:0006355">
    <property type="term" value="P:regulation of DNA-templated transcription"/>
    <property type="evidence" value="ECO:0007669"/>
    <property type="project" value="InterPro"/>
</dbReference>
<organism evidence="2 3">
    <name type="scientific">Acanthopleuribacter pedis</name>
    <dbReference type="NCBI Taxonomy" id="442870"/>
    <lineage>
        <taxon>Bacteria</taxon>
        <taxon>Pseudomonadati</taxon>
        <taxon>Acidobacteriota</taxon>
        <taxon>Holophagae</taxon>
        <taxon>Acanthopleuribacterales</taxon>
        <taxon>Acanthopleuribacteraceae</taxon>
        <taxon>Acanthopleuribacter</taxon>
    </lineage>
</organism>
<reference evidence="2" key="1">
    <citation type="submission" date="2021-03" db="EMBL/GenBank/DDBJ databases">
        <authorList>
            <person name="Wang G."/>
        </authorList>
    </citation>
    <scope>NUCLEOTIDE SEQUENCE</scope>
    <source>
        <strain evidence="2">KCTC 12899</strain>
    </source>
</reference>
<comment type="caution">
    <text evidence="2">The sequence shown here is derived from an EMBL/GenBank/DDBJ whole genome shotgun (WGS) entry which is preliminary data.</text>
</comment>
<dbReference type="EMBL" id="JAFREP010000040">
    <property type="protein sequence ID" value="MBO1322653.1"/>
    <property type="molecule type" value="Genomic_DNA"/>
</dbReference>
<dbReference type="GO" id="GO:0046872">
    <property type="term" value="F:metal ion binding"/>
    <property type="evidence" value="ECO:0007669"/>
    <property type="project" value="InterPro"/>
</dbReference>
<proteinExistence type="predicted"/>
<evidence type="ECO:0000259" key="1">
    <source>
        <dbReference type="PROSITE" id="PS50937"/>
    </source>
</evidence>
<dbReference type="Gene3D" id="1.10.1660.10">
    <property type="match status" value="1"/>
</dbReference>
<dbReference type="AlphaFoldDB" id="A0A8J7U5K3"/>
<dbReference type="GO" id="GO:0031419">
    <property type="term" value="F:cobalamin binding"/>
    <property type="evidence" value="ECO:0007669"/>
    <property type="project" value="InterPro"/>
</dbReference>
<dbReference type="InterPro" id="IPR036594">
    <property type="entry name" value="Meth_synthase_dom"/>
</dbReference>
<gene>
    <name evidence="2" type="ORF">J3U88_29535</name>
</gene>
<dbReference type="SUPFAM" id="SSF46955">
    <property type="entry name" value="Putative DNA-binding domain"/>
    <property type="match status" value="1"/>
</dbReference>
<evidence type="ECO:0000313" key="3">
    <source>
        <dbReference type="Proteomes" id="UP000664417"/>
    </source>
</evidence>
<dbReference type="RefSeq" id="WP_207862626.1">
    <property type="nucleotide sequence ID" value="NZ_JAFREP010000040.1"/>
</dbReference>
<dbReference type="Gene3D" id="1.10.1240.10">
    <property type="entry name" value="Methionine synthase domain"/>
    <property type="match status" value="1"/>
</dbReference>
<dbReference type="Gene3D" id="3.40.50.280">
    <property type="entry name" value="Cobalamin-binding domain"/>
    <property type="match status" value="1"/>
</dbReference>
<dbReference type="Pfam" id="PF13411">
    <property type="entry name" value="MerR_1"/>
    <property type="match status" value="1"/>
</dbReference>
<keyword evidence="3" id="KW-1185">Reference proteome</keyword>
<dbReference type="InterPro" id="IPR009061">
    <property type="entry name" value="DNA-bd_dom_put_sf"/>
</dbReference>
<dbReference type="SUPFAM" id="SSF52242">
    <property type="entry name" value="Cobalamin (vitamin B12)-binding domain"/>
    <property type="match status" value="1"/>
</dbReference>
<protein>
    <submittedName>
        <fullName evidence="2">MerR family transcriptional regulator</fullName>
    </submittedName>
</protein>
<sequence length="308" mass="34660">MSVKVPIRAASRLSGVSVDCIRAWERRYRALNPERAKGGRLFSEDDIYRLKLLKRAVGMGHSIGQIANLETVELENLPFNAPNRKPRPRDERTHDFSDAVAELAEKFIAYDQEAADELIGKVISLVTPREFVYSFVIPFLQHVNESWKDEPFREAQRHMTIASLRNAMLLLGGQIHRPNTAATVLFTTLPGEEHQHGIMIASMLATAGSLRPVYLGTNLPVDEIIQAADTTHPAAVVIGVKPGLTKLHDRANYLRQLRKGLSLKTDIVLEGLYHNESLYGALRKIGISPVKDFEEFEDLLQKYHHIIN</sequence>
<feature type="domain" description="HTH merR-type" evidence="1">
    <location>
        <begin position="1"/>
        <end position="72"/>
    </location>
</feature>
<dbReference type="InterPro" id="IPR036724">
    <property type="entry name" value="Cobalamin-bd_sf"/>
</dbReference>
<dbReference type="PROSITE" id="PS50937">
    <property type="entry name" value="HTH_MERR_2"/>
    <property type="match status" value="1"/>
</dbReference>
<dbReference type="SMART" id="SM00422">
    <property type="entry name" value="HTH_MERR"/>
    <property type="match status" value="1"/>
</dbReference>
<evidence type="ECO:0000313" key="2">
    <source>
        <dbReference type="EMBL" id="MBO1322653.1"/>
    </source>
</evidence>
<dbReference type="GO" id="GO:0003677">
    <property type="term" value="F:DNA binding"/>
    <property type="evidence" value="ECO:0007669"/>
    <property type="project" value="InterPro"/>
</dbReference>
<dbReference type="CDD" id="cd01104">
    <property type="entry name" value="HTH_MlrA-CarA"/>
    <property type="match status" value="1"/>
</dbReference>